<evidence type="ECO:0000313" key="1">
    <source>
        <dbReference type="EMBL" id="SPY43706.1"/>
    </source>
</evidence>
<gene>
    <name evidence="1" type="ORF">NCTC11647_02620</name>
</gene>
<reference evidence="1 2" key="1">
    <citation type="submission" date="2018-06" db="EMBL/GenBank/DDBJ databases">
        <authorList>
            <consortium name="Pathogen Informatics"/>
            <person name="Doyle S."/>
        </authorList>
    </citation>
    <scope>NUCLEOTIDE SEQUENCE [LARGE SCALE GENOMIC DNA]</scope>
    <source>
        <strain evidence="1 2">NCTC11647</strain>
    </source>
</reference>
<accession>A0A2X1ZK01</accession>
<proteinExistence type="predicted"/>
<dbReference type="Proteomes" id="UP000251647">
    <property type="component" value="Unassembled WGS sequence"/>
</dbReference>
<dbReference type="EMBL" id="UATL01000002">
    <property type="protein sequence ID" value="SPY43706.1"/>
    <property type="molecule type" value="Genomic_DNA"/>
</dbReference>
<name>A0A2X1ZK01_PHODM</name>
<evidence type="ECO:0000313" key="2">
    <source>
        <dbReference type="Proteomes" id="UP000251647"/>
    </source>
</evidence>
<sequence length="126" mass="14656">MIIKTFNRSLTASFFIARVGNVGKPMWKPYTANNSYMVISEQPDIDFQRVKIAYESGAFKPYTFGTCQPFIRLRDVIKVVACCGDINERHLKQVALLESYLEQEQKKLDKQRILLKEMQKAIFSNR</sequence>
<dbReference type="Pfam" id="PF22105">
    <property type="entry name" value="DUF6943"/>
    <property type="match status" value="1"/>
</dbReference>
<dbReference type="RefSeq" id="WP_232282501.1">
    <property type="nucleotide sequence ID" value="NZ_PYOG01000028.1"/>
</dbReference>
<organism evidence="1 2">
    <name type="scientific">Photobacterium damselae</name>
    <dbReference type="NCBI Taxonomy" id="38293"/>
    <lineage>
        <taxon>Bacteria</taxon>
        <taxon>Pseudomonadati</taxon>
        <taxon>Pseudomonadota</taxon>
        <taxon>Gammaproteobacteria</taxon>
        <taxon>Vibrionales</taxon>
        <taxon>Vibrionaceae</taxon>
        <taxon>Photobacterium</taxon>
    </lineage>
</organism>
<dbReference type="InterPro" id="IPR054223">
    <property type="entry name" value="DUF6943"/>
</dbReference>
<dbReference type="AlphaFoldDB" id="A0A2X1ZK01"/>
<protein>
    <submittedName>
        <fullName evidence="1">Uncharacterized protein</fullName>
    </submittedName>
</protein>